<dbReference type="EC" id="2.7.11.1" evidence="2"/>
<dbReference type="PANTHER" id="PTHR45723">
    <property type="entry name" value="SERINE/THREONINE-PROTEIN KINASE RIO1"/>
    <property type="match status" value="1"/>
</dbReference>
<dbReference type="RefSeq" id="WP_285660926.1">
    <property type="nucleotide sequence ID" value="NZ_BSTX01000001.1"/>
</dbReference>
<dbReference type="GO" id="GO:0046872">
    <property type="term" value="F:metal ion binding"/>
    <property type="evidence" value="ECO:0007669"/>
    <property type="project" value="UniProtKB-KW"/>
</dbReference>
<evidence type="ECO:0000313" key="14">
    <source>
        <dbReference type="Proteomes" id="UP001165079"/>
    </source>
</evidence>
<dbReference type="SMART" id="SM00090">
    <property type="entry name" value="RIO"/>
    <property type="match status" value="1"/>
</dbReference>
<comment type="catalytic activity">
    <reaction evidence="11">
        <text>L-seryl-[protein] + ATP = O-phospho-L-seryl-[protein] + ADP + H(+)</text>
        <dbReference type="Rhea" id="RHEA:17989"/>
        <dbReference type="Rhea" id="RHEA-COMP:9863"/>
        <dbReference type="Rhea" id="RHEA-COMP:11604"/>
        <dbReference type="ChEBI" id="CHEBI:15378"/>
        <dbReference type="ChEBI" id="CHEBI:29999"/>
        <dbReference type="ChEBI" id="CHEBI:30616"/>
        <dbReference type="ChEBI" id="CHEBI:83421"/>
        <dbReference type="ChEBI" id="CHEBI:456216"/>
        <dbReference type="EC" id="2.7.11.1"/>
    </reaction>
</comment>
<dbReference type="Pfam" id="PF01163">
    <property type="entry name" value="RIO1"/>
    <property type="match status" value="1"/>
</dbReference>
<comment type="caution">
    <text evidence="13">The sequence shown here is derived from an EMBL/GenBank/DDBJ whole genome shotgun (WGS) entry which is preliminary data.</text>
</comment>
<dbReference type="InterPro" id="IPR018934">
    <property type="entry name" value="RIO_dom"/>
</dbReference>
<proteinExistence type="inferred from homology"/>
<dbReference type="AlphaFoldDB" id="A0A9W6W8I0"/>
<evidence type="ECO:0000256" key="6">
    <source>
        <dbReference type="ARBA" id="ARBA00022741"/>
    </source>
</evidence>
<evidence type="ECO:0000256" key="10">
    <source>
        <dbReference type="ARBA" id="ARBA00047899"/>
    </source>
</evidence>
<sequence>MRSDDSFVRIKSRGKKQSSEDFYYAEAERFDDAVDGDFEEFDPEKPPVGDRWTTWDQSEPLQRAPKPWPSWLITDLGAVDLEHGILKTGKEADVFLIERFVPDTDRTVLLAAKRYRDADHRMFSRSSEYTEGRTVRKSRDQRAMEKGTKVGQEMLAGQWAATEWNALVRMHRAGASVPYPVQIVGTEVIMEFVGTDKQAAPRLENIRPERAELDDLWEQLVHNMTIMARDGFAHGDLSSYNIIVHEGRLVIIDMPQIIDVVANPRGRFFLERDVRNVGAWFVSRGLDPKYVDMLVADQFADARLT</sequence>
<evidence type="ECO:0000256" key="9">
    <source>
        <dbReference type="ARBA" id="ARBA00022842"/>
    </source>
</evidence>
<keyword evidence="9" id="KW-0460">Magnesium</keyword>
<keyword evidence="5" id="KW-0479">Metal-binding</keyword>
<evidence type="ECO:0000256" key="7">
    <source>
        <dbReference type="ARBA" id="ARBA00022777"/>
    </source>
</evidence>
<protein>
    <recommendedName>
        <fullName evidence="2">non-specific serine/threonine protein kinase</fullName>
        <ecNumber evidence="2">2.7.11.1</ecNumber>
    </recommendedName>
</protein>
<dbReference type="Gene3D" id="3.30.200.20">
    <property type="entry name" value="Phosphorylase Kinase, domain 1"/>
    <property type="match status" value="1"/>
</dbReference>
<dbReference type="InterPro" id="IPR000687">
    <property type="entry name" value="RIO_kinase"/>
</dbReference>
<comment type="similarity">
    <text evidence="1">Belongs to the protein kinase superfamily. RIO-type Ser/Thr kinase family.</text>
</comment>
<evidence type="ECO:0000256" key="2">
    <source>
        <dbReference type="ARBA" id="ARBA00012513"/>
    </source>
</evidence>
<evidence type="ECO:0000256" key="4">
    <source>
        <dbReference type="ARBA" id="ARBA00022679"/>
    </source>
</evidence>
<evidence type="ECO:0000256" key="8">
    <source>
        <dbReference type="ARBA" id="ARBA00022840"/>
    </source>
</evidence>
<name>A0A9W6W8I0_9ACTN</name>
<reference evidence="13" key="1">
    <citation type="submission" date="2023-03" db="EMBL/GenBank/DDBJ databases">
        <title>Actinorhabdospora filicis NBRC 111898.</title>
        <authorList>
            <person name="Ichikawa N."/>
            <person name="Sato H."/>
            <person name="Tonouchi N."/>
        </authorList>
    </citation>
    <scope>NUCLEOTIDE SEQUENCE</scope>
    <source>
        <strain evidence="13">NBRC 111898</strain>
    </source>
</reference>
<dbReference type="InterPro" id="IPR011009">
    <property type="entry name" value="Kinase-like_dom_sf"/>
</dbReference>
<accession>A0A9W6W8I0</accession>
<evidence type="ECO:0000256" key="1">
    <source>
        <dbReference type="ARBA" id="ARBA00009196"/>
    </source>
</evidence>
<dbReference type="GO" id="GO:0005524">
    <property type="term" value="F:ATP binding"/>
    <property type="evidence" value="ECO:0007669"/>
    <property type="project" value="UniProtKB-KW"/>
</dbReference>
<keyword evidence="4" id="KW-0808">Transferase</keyword>
<evidence type="ECO:0000256" key="3">
    <source>
        <dbReference type="ARBA" id="ARBA00022527"/>
    </source>
</evidence>
<keyword evidence="6" id="KW-0547">Nucleotide-binding</keyword>
<dbReference type="EMBL" id="BSTX01000001">
    <property type="protein sequence ID" value="GLZ75695.1"/>
    <property type="molecule type" value="Genomic_DNA"/>
</dbReference>
<keyword evidence="7 13" id="KW-0418">Kinase</keyword>
<evidence type="ECO:0000313" key="13">
    <source>
        <dbReference type="EMBL" id="GLZ75695.1"/>
    </source>
</evidence>
<evidence type="ECO:0000259" key="12">
    <source>
        <dbReference type="SMART" id="SM00090"/>
    </source>
</evidence>
<keyword evidence="3" id="KW-0723">Serine/threonine-protein kinase</keyword>
<organism evidence="13 14">
    <name type="scientific">Actinorhabdospora filicis</name>
    <dbReference type="NCBI Taxonomy" id="1785913"/>
    <lineage>
        <taxon>Bacteria</taxon>
        <taxon>Bacillati</taxon>
        <taxon>Actinomycetota</taxon>
        <taxon>Actinomycetes</taxon>
        <taxon>Micromonosporales</taxon>
        <taxon>Micromonosporaceae</taxon>
        <taxon>Actinorhabdospora</taxon>
    </lineage>
</organism>
<evidence type="ECO:0000256" key="11">
    <source>
        <dbReference type="ARBA" id="ARBA00048679"/>
    </source>
</evidence>
<dbReference type="InterPro" id="IPR051272">
    <property type="entry name" value="RIO-type_Ser/Thr_kinase"/>
</dbReference>
<dbReference type="Proteomes" id="UP001165079">
    <property type="component" value="Unassembled WGS sequence"/>
</dbReference>
<dbReference type="Gene3D" id="1.10.510.10">
    <property type="entry name" value="Transferase(Phosphotransferase) domain 1"/>
    <property type="match status" value="1"/>
</dbReference>
<evidence type="ECO:0000256" key="5">
    <source>
        <dbReference type="ARBA" id="ARBA00022723"/>
    </source>
</evidence>
<comment type="catalytic activity">
    <reaction evidence="10">
        <text>L-threonyl-[protein] + ATP = O-phospho-L-threonyl-[protein] + ADP + H(+)</text>
        <dbReference type="Rhea" id="RHEA:46608"/>
        <dbReference type="Rhea" id="RHEA-COMP:11060"/>
        <dbReference type="Rhea" id="RHEA-COMP:11605"/>
        <dbReference type="ChEBI" id="CHEBI:15378"/>
        <dbReference type="ChEBI" id="CHEBI:30013"/>
        <dbReference type="ChEBI" id="CHEBI:30616"/>
        <dbReference type="ChEBI" id="CHEBI:61977"/>
        <dbReference type="ChEBI" id="CHEBI:456216"/>
        <dbReference type="EC" id="2.7.11.1"/>
    </reaction>
</comment>
<dbReference type="GO" id="GO:0004674">
    <property type="term" value="F:protein serine/threonine kinase activity"/>
    <property type="evidence" value="ECO:0007669"/>
    <property type="project" value="UniProtKB-KW"/>
</dbReference>
<dbReference type="SUPFAM" id="SSF56112">
    <property type="entry name" value="Protein kinase-like (PK-like)"/>
    <property type="match status" value="1"/>
</dbReference>
<feature type="domain" description="RIO kinase" evidence="12">
    <location>
        <begin position="50"/>
        <end position="301"/>
    </location>
</feature>
<keyword evidence="8" id="KW-0067">ATP-binding</keyword>
<gene>
    <name evidence="13" type="ORF">Afil01_05020</name>
</gene>
<keyword evidence="14" id="KW-1185">Reference proteome</keyword>